<sequence>MKKLKKNGSLLPVSKFSMENAKLYVIAVIICFHILPMIFVFMGPTGQSVLLNMFMFMINPMLIFGISFFYGVRLGFEWKFPLIFGILSTASIVMYYNFSDMNYLLLSAILCAVVYTLFAYLFAIFGAFVKKLMGGD</sequence>
<accession>A0A9D1H2P4</accession>
<dbReference type="Proteomes" id="UP000824165">
    <property type="component" value="Unassembled WGS sequence"/>
</dbReference>
<gene>
    <name evidence="2" type="ORF">IAA60_00815</name>
</gene>
<feature type="transmembrane region" description="Helical" evidence="1">
    <location>
        <begin position="49"/>
        <end position="70"/>
    </location>
</feature>
<feature type="transmembrane region" description="Helical" evidence="1">
    <location>
        <begin position="104"/>
        <end position="129"/>
    </location>
</feature>
<evidence type="ECO:0000256" key="1">
    <source>
        <dbReference type="SAM" id="Phobius"/>
    </source>
</evidence>
<feature type="transmembrane region" description="Helical" evidence="1">
    <location>
        <begin position="21"/>
        <end position="43"/>
    </location>
</feature>
<keyword evidence="1" id="KW-0472">Membrane</keyword>
<keyword evidence="1" id="KW-1133">Transmembrane helix</keyword>
<proteinExistence type="predicted"/>
<comment type="caution">
    <text evidence="2">The sequence shown here is derived from an EMBL/GenBank/DDBJ whole genome shotgun (WGS) entry which is preliminary data.</text>
</comment>
<organism evidence="2 3">
    <name type="scientific">Candidatus Ornithomonoglobus intestinigallinarum</name>
    <dbReference type="NCBI Taxonomy" id="2840894"/>
    <lineage>
        <taxon>Bacteria</taxon>
        <taxon>Bacillati</taxon>
        <taxon>Bacillota</taxon>
        <taxon>Clostridia</taxon>
        <taxon>Candidatus Ornithomonoglobus</taxon>
    </lineage>
</organism>
<name>A0A9D1H2P4_9FIRM</name>
<evidence type="ECO:0000313" key="2">
    <source>
        <dbReference type="EMBL" id="HIT84424.1"/>
    </source>
</evidence>
<dbReference type="EMBL" id="DVLU01000006">
    <property type="protein sequence ID" value="HIT84424.1"/>
    <property type="molecule type" value="Genomic_DNA"/>
</dbReference>
<feature type="transmembrane region" description="Helical" evidence="1">
    <location>
        <begin position="82"/>
        <end position="98"/>
    </location>
</feature>
<dbReference type="AlphaFoldDB" id="A0A9D1H2P4"/>
<reference evidence="2" key="1">
    <citation type="submission" date="2020-10" db="EMBL/GenBank/DDBJ databases">
        <authorList>
            <person name="Gilroy R."/>
        </authorList>
    </citation>
    <scope>NUCLEOTIDE SEQUENCE</scope>
    <source>
        <strain evidence="2">CHK181-108</strain>
    </source>
</reference>
<protein>
    <submittedName>
        <fullName evidence="2">Uncharacterized protein</fullName>
    </submittedName>
</protein>
<reference evidence="2" key="2">
    <citation type="journal article" date="2021" name="PeerJ">
        <title>Extensive microbial diversity within the chicken gut microbiome revealed by metagenomics and culture.</title>
        <authorList>
            <person name="Gilroy R."/>
            <person name="Ravi A."/>
            <person name="Getino M."/>
            <person name="Pursley I."/>
            <person name="Horton D.L."/>
            <person name="Alikhan N.F."/>
            <person name="Baker D."/>
            <person name="Gharbi K."/>
            <person name="Hall N."/>
            <person name="Watson M."/>
            <person name="Adriaenssens E.M."/>
            <person name="Foster-Nyarko E."/>
            <person name="Jarju S."/>
            <person name="Secka A."/>
            <person name="Antonio M."/>
            <person name="Oren A."/>
            <person name="Chaudhuri R.R."/>
            <person name="La Ragione R."/>
            <person name="Hildebrand F."/>
            <person name="Pallen M.J."/>
        </authorList>
    </citation>
    <scope>NUCLEOTIDE SEQUENCE</scope>
    <source>
        <strain evidence="2">CHK181-108</strain>
    </source>
</reference>
<evidence type="ECO:0000313" key="3">
    <source>
        <dbReference type="Proteomes" id="UP000824165"/>
    </source>
</evidence>
<keyword evidence="1" id="KW-0812">Transmembrane</keyword>